<feature type="region of interest" description="Disordered" evidence="1">
    <location>
        <begin position="227"/>
        <end position="246"/>
    </location>
</feature>
<feature type="region of interest" description="Disordered" evidence="1">
    <location>
        <begin position="1218"/>
        <end position="1249"/>
    </location>
</feature>
<feature type="compositionally biased region" description="Polar residues" evidence="1">
    <location>
        <begin position="608"/>
        <end position="624"/>
    </location>
</feature>
<feature type="compositionally biased region" description="Basic residues" evidence="1">
    <location>
        <begin position="103"/>
        <end position="114"/>
    </location>
</feature>
<feature type="region of interest" description="Disordered" evidence="1">
    <location>
        <begin position="1521"/>
        <end position="1547"/>
    </location>
</feature>
<feature type="compositionally biased region" description="Low complexity" evidence="1">
    <location>
        <begin position="2051"/>
        <end position="2061"/>
    </location>
</feature>
<feature type="compositionally biased region" description="Polar residues" evidence="1">
    <location>
        <begin position="64"/>
        <end position="80"/>
    </location>
</feature>
<feature type="region of interest" description="Disordered" evidence="1">
    <location>
        <begin position="1284"/>
        <end position="1303"/>
    </location>
</feature>
<dbReference type="STRING" id="1884261.A0A5C3QP65"/>
<feature type="region of interest" description="Disordered" evidence="1">
    <location>
        <begin position="2050"/>
        <end position="2087"/>
    </location>
</feature>
<feature type="region of interest" description="Disordered" evidence="1">
    <location>
        <begin position="931"/>
        <end position="952"/>
    </location>
</feature>
<feature type="region of interest" description="Disordered" evidence="1">
    <location>
        <begin position="795"/>
        <end position="818"/>
    </location>
</feature>
<feature type="compositionally biased region" description="Basic and acidic residues" evidence="1">
    <location>
        <begin position="637"/>
        <end position="660"/>
    </location>
</feature>
<organism evidence="2 3">
    <name type="scientific">Pterulicium gracile</name>
    <dbReference type="NCBI Taxonomy" id="1884261"/>
    <lineage>
        <taxon>Eukaryota</taxon>
        <taxon>Fungi</taxon>
        <taxon>Dikarya</taxon>
        <taxon>Basidiomycota</taxon>
        <taxon>Agaricomycotina</taxon>
        <taxon>Agaricomycetes</taxon>
        <taxon>Agaricomycetidae</taxon>
        <taxon>Agaricales</taxon>
        <taxon>Pleurotineae</taxon>
        <taxon>Pterulaceae</taxon>
        <taxon>Pterulicium</taxon>
    </lineage>
</organism>
<gene>
    <name evidence="2" type="ORF">BDV98DRAFT_435306</name>
</gene>
<protein>
    <submittedName>
        <fullName evidence="2">Uncharacterized protein</fullName>
    </submittedName>
</protein>
<keyword evidence="3" id="KW-1185">Reference proteome</keyword>
<feature type="region of interest" description="Disordered" evidence="1">
    <location>
        <begin position="1"/>
        <end position="137"/>
    </location>
</feature>
<feature type="region of interest" description="Disordered" evidence="1">
    <location>
        <begin position="1907"/>
        <end position="1932"/>
    </location>
</feature>
<feature type="compositionally biased region" description="Basic and acidic residues" evidence="1">
    <location>
        <begin position="666"/>
        <end position="676"/>
    </location>
</feature>
<evidence type="ECO:0000313" key="2">
    <source>
        <dbReference type="EMBL" id="TFL02620.1"/>
    </source>
</evidence>
<feature type="region of interest" description="Disordered" evidence="1">
    <location>
        <begin position="1029"/>
        <end position="1088"/>
    </location>
</feature>
<sequence length="2210" mass="239875">MMRKTSIPLLSRPSQPAASSISSSTTSFTTHTATQQQPSKRTNRTPRHTTKGDEGIPSIRLISATPSAAGDSSMNSSNCEPPSWNDIPVPSLPAPLLPSSTPAKRRLVPKKTKSKLNILSSSSKEQQQDGFGRAHNDFSDVVRRVGSSSNGASNRGFEIHVDSTCDPDLGDLVVVKKKKSRVALDGMGWGALGDVTNVPKTAPAPKKEKAAAAAVTEEKTGSGRWWALGRGRKDSKDKEKEKEKMQTMEPGWCREYSTLFTRLTSSAVQIVQVQPALVADGRGRFNSLDSGLLLGTKTSTAVRGRVSSAQMVRIPPSPVATTFALPTVQPLPEDQEHVHHRPTYTRSITPDPSMSYAHNPFASLPPRSATPTPTMNGLLAPPSHVPVHMATVPIQPDSSLLQPNMNASNGGGGSIAVRAMRSMRSMAKLGGWAKGDAEGGEDKKERERTVSKKEKDTVSKKSKASKTKDSSSKSKDKNTIRSKKSSVASSMLTTSSFEAGGLTASPSQWDLPSPGVEGENMGTLVGKKKKSMLGLGLGRPSTMRLPSIATRNPSSATTSSNNSGSLIIPTSHAATLTVNRLSAETANGILITKRSRSRSGSGASSLRPTSTCSGLSRNSSNSGASVRWDEACLNTAKERRRTERRESKDSKRREREKEGEAVGTEKGNRHSAEGRRRTSLMDIWPETRSSCGSSSGAPSVVETRASVYSMESQVTTSSLGQAGPLVTLEEATVDGHSVVSATPPRKARARPVSEQMLGRSRPAGIYEAPGTALTILDAATNDLALLINTLDLEATPGNTPDMTPHHRRSDPQESPTKFLMQSLSSKVRSRTLRPCDTSIASLRSAAAAMSLEGTINNSASKRTLKPKSSMLVPAEGTTSEIRRMVSQQIAPWPKPNTELSPLKIVPKRKSSNVALEMELQRTAQLRKVSNNPKTLDVSPAPESSPLGFQPLRPATSRRTLNVSPIKVQLTRALTTTEPVFSLTPTESVFNLKKERITSMMTFGSSSTSSRNNSVDMDSPMQPVFTAPIRHKRKQSSLSLPTPEAYSKPPTPTFDRETKRALGLKGTMGESSVPEDSAAQDGNDSDIPDELQAILGRDSPVVQLSGNSSVSIPSIVLAPLDFGRHSLVSESLSSPTSDSDDTKKSFDFTGEIKRLNESGVSHRRSFIDQLEHAFKTPAKVDLRYGFEVEGEESFYRLVNAEEEVPPVPKLDPKYLSVGSALGAQDHGPVEDEEEEEEETHSNRWSRGDGELNRSFRFGGMSSQQSFVEDASMDMDVASETKPVLTLSDILPPPGHSPASSMSATEEDSMVLRSIYDKAHEMNPIIEPMAPMPRPRVNSDTSVHRMSTRFSRDSFFGPSARSSVASFTGFESFEQVRRGFEFHDYRPNFYPPAHGSTSFNTMASRRVLHSKHESTFSVASISSVGHVLNHGVADPFDYGLPTLAERPSSENLSCLSGSVDDTFSFMHHLPQRQRADSDASTSSFYFRAPPAFANSSAYQEHRRRESAMSVNSIAPPISLYNKSFGGNRSHHARNDSFANKSRHTRNDSFANRSYHARGDSFANRSHHVRDDSTGSFSSLAHSYAVHGANGGRAAWARHRQDASVDSVASDFSAMRLGRPGLGDKMFETAAPGGPLTSIMASPLEDQEDRDYSYSGRYGSSYDSLMDGTQQSSAEPDSLFEQTGYKSELVSDDSVFFDASSRCVVQRQMPRVQGQPHGQLFRPVSVMSFASDHPEEHHDDTMISMLGGGHVRRMSVGSVVNGSPCVNKRKYSHLRSEYANQDVRESPKKARLVEKPSFAPSVASTASFNFGEERMIRVSKGHFHRDSLEENCLTGEGEDYSGTFRFSQVFPKPLPARSRSSTVTTSSSGGDTPPLSSYDSSSQSEAGSVSSIDLAHINSLLANATHPVTVGSRARARARGSGHRRLSQAHMSRSSVYETIEEEQPSSVHNSPAVPAKTSASPAVRQAVYIVDPASPEYNMWDDEQGVEIMRRYYALRDEASDAVAESQKTWHDTPFSLFALQSFAIPQHQTGMEALLEHSIKNYGPLPYRLRQRTQSRTSSRASPYPSPSVRSIKSASLEVHRPSPRVQEVQKNVTLAEAPALPLQSIRQNSNLPQSRAPPLPSHKPWESPEVLKPAASLKENGLPRTRVASGTRRAALGWSKRSNGPKSSTGQKENVGVAQGTVTTPGDSLRINRPRPKGRPTPASARFARV</sequence>
<feature type="compositionally biased region" description="Polar residues" evidence="1">
    <location>
        <begin position="2104"/>
        <end position="2113"/>
    </location>
</feature>
<name>A0A5C3QP65_9AGAR</name>
<feature type="region of interest" description="Disordered" evidence="1">
    <location>
        <begin position="1937"/>
        <end position="1956"/>
    </location>
</feature>
<evidence type="ECO:0000313" key="3">
    <source>
        <dbReference type="Proteomes" id="UP000305067"/>
    </source>
</evidence>
<feature type="compositionally biased region" description="Basic and acidic residues" evidence="1">
    <location>
        <begin position="1238"/>
        <end position="1249"/>
    </location>
</feature>
<feature type="compositionally biased region" description="Basic residues" evidence="1">
    <location>
        <begin position="1911"/>
        <end position="1924"/>
    </location>
</feature>
<feature type="compositionally biased region" description="Low complexity" evidence="1">
    <location>
        <begin position="598"/>
        <end position="607"/>
    </location>
</feature>
<feature type="compositionally biased region" description="Polar residues" evidence="1">
    <location>
        <begin position="2160"/>
        <end position="2172"/>
    </location>
</feature>
<dbReference type="Proteomes" id="UP000305067">
    <property type="component" value="Unassembled WGS sequence"/>
</dbReference>
<feature type="compositionally biased region" description="Low complexity" evidence="1">
    <location>
        <begin position="485"/>
        <end position="496"/>
    </location>
</feature>
<feature type="region of interest" description="Disordered" evidence="1">
    <location>
        <begin position="637"/>
        <end position="677"/>
    </location>
</feature>
<feature type="compositionally biased region" description="Basic and acidic residues" evidence="1">
    <location>
        <begin position="435"/>
        <end position="459"/>
    </location>
</feature>
<proteinExistence type="predicted"/>
<reference evidence="2 3" key="1">
    <citation type="journal article" date="2019" name="Nat. Ecol. Evol.">
        <title>Megaphylogeny resolves global patterns of mushroom evolution.</title>
        <authorList>
            <person name="Varga T."/>
            <person name="Krizsan K."/>
            <person name="Foldi C."/>
            <person name="Dima B."/>
            <person name="Sanchez-Garcia M."/>
            <person name="Sanchez-Ramirez S."/>
            <person name="Szollosi G.J."/>
            <person name="Szarkandi J.G."/>
            <person name="Papp V."/>
            <person name="Albert L."/>
            <person name="Andreopoulos W."/>
            <person name="Angelini C."/>
            <person name="Antonin V."/>
            <person name="Barry K.W."/>
            <person name="Bougher N.L."/>
            <person name="Buchanan P."/>
            <person name="Buyck B."/>
            <person name="Bense V."/>
            <person name="Catcheside P."/>
            <person name="Chovatia M."/>
            <person name="Cooper J."/>
            <person name="Damon W."/>
            <person name="Desjardin D."/>
            <person name="Finy P."/>
            <person name="Geml J."/>
            <person name="Haridas S."/>
            <person name="Hughes K."/>
            <person name="Justo A."/>
            <person name="Karasinski D."/>
            <person name="Kautmanova I."/>
            <person name="Kiss B."/>
            <person name="Kocsube S."/>
            <person name="Kotiranta H."/>
            <person name="LaButti K.M."/>
            <person name="Lechner B.E."/>
            <person name="Liimatainen K."/>
            <person name="Lipzen A."/>
            <person name="Lukacs Z."/>
            <person name="Mihaltcheva S."/>
            <person name="Morgado L.N."/>
            <person name="Niskanen T."/>
            <person name="Noordeloos M.E."/>
            <person name="Ohm R.A."/>
            <person name="Ortiz-Santana B."/>
            <person name="Ovrebo C."/>
            <person name="Racz N."/>
            <person name="Riley R."/>
            <person name="Savchenko A."/>
            <person name="Shiryaev A."/>
            <person name="Soop K."/>
            <person name="Spirin V."/>
            <person name="Szebenyi C."/>
            <person name="Tomsovsky M."/>
            <person name="Tulloss R.E."/>
            <person name="Uehling J."/>
            <person name="Grigoriev I.V."/>
            <person name="Vagvolgyi C."/>
            <person name="Papp T."/>
            <person name="Martin F.M."/>
            <person name="Miettinen O."/>
            <person name="Hibbett D.S."/>
            <person name="Nagy L.G."/>
        </authorList>
    </citation>
    <scope>NUCLEOTIDE SEQUENCE [LARGE SCALE GENOMIC DNA]</scope>
    <source>
        <strain evidence="2 3">CBS 309.79</strain>
    </source>
</reference>
<feature type="compositionally biased region" description="Basic and acidic residues" evidence="1">
    <location>
        <begin position="466"/>
        <end position="479"/>
    </location>
</feature>
<feature type="region of interest" description="Disordered" evidence="1">
    <location>
        <begin position="2099"/>
        <end position="2210"/>
    </location>
</feature>
<feature type="compositionally biased region" description="Low complexity" evidence="1">
    <location>
        <begin position="115"/>
        <end position="124"/>
    </location>
</feature>
<dbReference type="EMBL" id="ML178822">
    <property type="protein sequence ID" value="TFL02620.1"/>
    <property type="molecule type" value="Genomic_DNA"/>
</dbReference>
<feature type="compositionally biased region" description="Low complexity" evidence="1">
    <location>
        <begin position="14"/>
        <end position="37"/>
    </location>
</feature>
<feature type="compositionally biased region" description="Basic and acidic residues" evidence="1">
    <location>
        <begin position="231"/>
        <end position="246"/>
    </location>
</feature>
<feature type="compositionally biased region" description="Low complexity" evidence="1">
    <location>
        <begin position="550"/>
        <end position="565"/>
    </location>
</feature>
<feature type="region of interest" description="Disordered" evidence="1">
    <location>
        <begin position="592"/>
        <end position="625"/>
    </location>
</feature>
<evidence type="ECO:0000256" key="1">
    <source>
        <dbReference type="SAM" id="MobiDB-lite"/>
    </source>
</evidence>
<feature type="compositionally biased region" description="Low complexity" evidence="1">
    <location>
        <begin position="1854"/>
        <end position="1882"/>
    </location>
</feature>
<feature type="region of interest" description="Disordered" evidence="1">
    <location>
        <begin position="1630"/>
        <end position="1649"/>
    </location>
</feature>
<feature type="region of interest" description="Disordered" evidence="1">
    <location>
        <begin position="1852"/>
        <end position="1882"/>
    </location>
</feature>
<feature type="region of interest" description="Disordered" evidence="1">
    <location>
        <begin position="430"/>
        <end position="566"/>
    </location>
</feature>
<feature type="region of interest" description="Disordered" evidence="1">
    <location>
        <begin position="736"/>
        <end position="755"/>
    </location>
</feature>
<dbReference type="OrthoDB" id="2563277at2759"/>
<accession>A0A5C3QP65</accession>